<dbReference type="Proteomes" id="UP001456524">
    <property type="component" value="Unassembled WGS sequence"/>
</dbReference>
<proteinExistence type="predicted"/>
<dbReference type="Pfam" id="PF05368">
    <property type="entry name" value="NmrA"/>
    <property type="match status" value="1"/>
</dbReference>
<sequence>MEPPPPSQRILIFGATGKIGTYITSAIANASPPFARVAIYTSANTIAAKAAHVEALKARGVDVVVGELDDDDKIKETYQDFDTIISCLGRAILSHQTRLIRLAAISSPPIRRFFPSEYGTDVLHPVTPDPRAEPPHRYKLEARALLERLASGEAGAEAEGDASLSYTYIVTGPYAEFYVAPTGQRGVEGGAMAWDRAGGFDVVNRRATLGKGQGTDPIALTTMPDTAHFVVCALRHPAQTHNRALRCHSFTTTPSAILSAFEAQTSGRGTSEQETSGRGTWAVKYLHLDELCERERAAYARGDAEKGLFSVRRIWTMGGSVYKGWKEGRGWDDSGEWVVRQGWTAGTLEGVVRGEIERQMREESEGEGMV</sequence>
<comment type="caution">
    <text evidence="4">The sequence shown here is derived from an EMBL/GenBank/DDBJ whole genome shotgun (WGS) entry which is preliminary data.</text>
</comment>
<dbReference type="Gene3D" id="3.40.50.720">
    <property type="entry name" value="NAD(P)-binding Rossmann-like Domain"/>
    <property type="match status" value="1"/>
</dbReference>
<dbReference type="PANTHER" id="PTHR47706:SF11">
    <property type="entry name" value="ISOFLAVONE REDUCTASE FAMILY PROTEIN (AFU_ORTHOLOGUE AFUA_1G12510)"/>
    <property type="match status" value="1"/>
</dbReference>
<dbReference type="EMBL" id="JBBWUH010000010">
    <property type="protein sequence ID" value="KAK8155697.1"/>
    <property type="molecule type" value="Genomic_DNA"/>
</dbReference>
<protein>
    <recommendedName>
        <fullName evidence="3">NmrA-like domain-containing protein</fullName>
    </recommendedName>
</protein>
<dbReference type="SUPFAM" id="SSF51735">
    <property type="entry name" value="NAD(P)-binding Rossmann-fold domains"/>
    <property type="match status" value="1"/>
</dbReference>
<gene>
    <name evidence="4" type="ORF">IWX90DRAFT_391617</name>
</gene>
<accession>A0ABR1XI28</accession>
<dbReference type="InterPro" id="IPR008030">
    <property type="entry name" value="NmrA-like"/>
</dbReference>
<reference evidence="4 5" key="1">
    <citation type="journal article" date="2022" name="G3 (Bethesda)">
        <title>Enemy or ally: a genomic approach to elucidate the lifestyle of Phyllosticta citrichinaensis.</title>
        <authorList>
            <person name="Buijs V.A."/>
            <person name="Groenewald J.Z."/>
            <person name="Haridas S."/>
            <person name="LaButti K.M."/>
            <person name="Lipzen A."/>
            <person name="Martin F.M."/>
            <person name="Barry K."/>
            <person name="Grigoriev I.V."/>
            <person name="Crous P.W."/>
            <person name="Seidl M.F."/>
        </authorList>
    </citation>
    <scope>NUCLEOTIDE SEQUENCE [LARGE SCALE GENOMIC DNA]</scope>
    <source>
        <strain evidence="4 5">CBS 129764</strain>
    </source>
</reference>
<evidence type="ECO:0000313" key="4">
    <source>
        <dbReference type="EMBL" id="KAK8155697.1"/>
    </source>
</evidence>
<keyword evidence="2" id="KW-0560">Oxidoreductase</keyword>
<feature type="domain" description="NmrA-like" evidence="3">
    <location>
        <begin position="7"/>
        <end position="265"/>
    </location>
</feature>
<keyword evidence="1" id="KW-0521">NADP</keyword>
<keyword evidence="5" id="KW-1185">Reference proteome</keyword>
<dbReference type="InterPro" id="IPR051609">
    <property type="entry name" value="NmrA/Isoflavone_reductase-like"/>
</dbReference>
<organism evidence="4 5">
    <name type="scientific">Phyllosticta citrichinensis</name>
    <dbReference type="NCBI Taxonomy" id="1130410"/>
    <lineage>
        <taxon>Eukaryota</taxon>
        <taxon>Fungi</taxon>
        <taxon>Dikarya</taxon>
        <taxon>Ascomycota</taxon>
        <taxon>Pezizomycotina</taxon>
        <taxon>Dothideomycetes</taxon>
        <taxon>Dothideomycetes incertae sedis</taxon>
        <taxon>Botryosphaeriales</taxon>
        <taxon>Phyllostictaceae</taxon>
        <taxon>Phyllosticta</taxon>
    </lineage>
</organism>
<evidence type="ECO:0000259" key="3">
    <source>
        <dbReference type="Pfam" id="PF05368"/>
    </source>
</evidence>
<evidence type="ECO:0000256" key="1">
    <source>
        <dbReference type="ARBA" id="ARBA00022857"/>
    </source>
</evidence>
<dbReference type="PANTHER" id="PTHR47706">
    <property type="entry name" value="NMRA-LIKE FAMILY PROTEIN"/>
    <property type="match status" value="1"/>
</dbReference>
<evidence type="ECO:0000313" key="5">
    <source>
        <dbReference type="Proteomes" id="UP001456524"/>
    </source>
</evidence>
<name>A0ABR1XI28_9PEZI</name>
<evidence type="ECO:0000256" key="2">
    <source>
        <dbReference type="ARBA" id="ARBA00023002"/>
    </source>
</evidence>
<dbReference type="Gene3D" id="3.90.25.10">
    <property type="entry name" value="UDP-galactose 4-epimerase, domain 1"/>
    <property type="match status" value="1"/>
</dbReference>
<dbReference type="InterPro" id="IPR036291">
    <property type="entry name" value="NAD(P)-bd_dom_sf"/>
</dbReference>